<dbReference type="AlphaFoldDB" id="A0A7X0MPT8"/>
<evidence type="ECO:0000256" key="5">
    <source>
        <dbReference type="ARBA" id="ARBA00022692"/>
    </source>
</evidence>
<evidence type="ECO:0000256" key="4">
    <source>
        <dbReference type="ARBA" id="ARBA00022496"/>
    </source>
</evidence>
<evidence type="ECO:0000313" key="17">
    <source>
        <dbReference type="Proteomes" id="UP000522313"/>
    </source>
</evidence>
<dbReference type="GO" id="GO:0006826">
    <property type="term" value="P:iron ion transport"/>
    <property type="evidence" value="ECO:0007669"/>
    <property type="project" value="UniProtKB-KW"/>
</dbReference>
<feature type="signal peptide" evidence="13">
    <location>
        <begin position="1"/>
        <end position="23"/>
    </location>
</feature>
<evidence type="ECO:0000256" key="1">
    <source>
        <dbReference type="ARBA" id="ARBA00004571"/>
    </source>
</evidence>
<accession>A0A7X0MPT8</accession>
<evidence type="ECO:0000256" key="2">
    <source>
        <dbReference type="ARBA" id="ARBA00022448"/>
    </source>
</evidence>
<reference evidence="16 17" key="1">
    <citation type="submission" date="2020-08" db="EMBL/GenBank/DDBJ databases">
        <title>The Agave Microbiome: Exploring the role of microbial communities in plant adaptations to desert environments.</title>
        <authorList>
            <person name="Partida-Martinez L.P."/>
        </authorList>
    </citation>
    <scope>NUCLEOTIDE SEQUENCE [LARGE SCALE GENOMIC DNA]</scope>
    <source>
        <strain evidence="16 17">AS3.13</strain>
    </source>
</reference>
<keyword evidence="8 12" id="KW-0798">TonB box</keyword>
<protein>
    <submittedName>
        <fullName evidence="16">Iron complex outermembrane receptor protein</fullName>
    </submittedName>
</protein>
<evidence type="ECO:0000256" key="9">
    <source>
        <dbReference type="ARBA" id="ARBA00023136"/>
    </source>
</evidence>
<keyword evidence="5 11" id="KW-0812">Transmembrane</keyword>
<keyword evidence="9 11" id="KW-0472">Membrane</keyword>
<keyword evidence="7" id="KW-0406">Ion transport</keyword>
<evidence type="ECO:0000256" key="6">
    <source>
        <dbReference type="ARBA" id="ARBA00023004"/>
    </source>
</evidence>
<dbReference type="PANTHER" id="PTHR32552:SF81">
    <property type="entry name" value="TONB-DEPENDENT OUTER MEMBRANE RECEPTOR"/>
    <property type="match status" value="1"/>
</dbReference>
<evidence type="ECO:0000256" key="3">
    <source>
        <dbReference type="ARBA" id="ARBA00022452"/>
    </source>
</evidence>
<evidence type="ECO:0000259" key="15">
    <source>
        <dbReference type="Pfam" id="PF07715"/>
    </source>
</evidence>
<keyword evidence="6" id="KW-0408">Iron</keyword>
<keyword evidence="10 11" id="KW-0998">Cell outer membrane</keyword>
<name>A0A7X0MPT8_9SPHN</name>
<dbReference type="PROSITE" id="PS52016">
    <property type="entry name" value="TONB_DEPENDENT_REC_3"/>
    <property type="match status" value="1"/>
</dbReference>
<keyword evidence="2 11" id="KW-0813">Transport</keyword>
<comment type="subcellular location">
    <subcellularLocation>
        <location evidence="1 11">Cell outer membrane</location>
        <topology evidence="1 11">Multi-pass membrane protein</topology>
    </subcellularLocation>
</comment>
<dbReference type="CDD" id="cd01347">
    <property type="entry name" value="ligand_gated_channel"/>
    <property type="match status" value="1"/>
</dbReference>
<dbReference type="Pfam" id="PF00593">
    <property type="entry name" value="TonB_dep_Rec_b-barrel"/>
    <property type="match status" value="1"/>
</dbReference>
<evidence type="ECO:0000256" key="7">
    <source>
        <dbReference type="ARBA" id="ARBA00023065"/>
    </source>
</evidence>
<evidence type="ECO:0000259" key="14">
    <source>
        <dbReference type="Pfam" id="PF00593"/>
    </source>
</evidence>
<dbReference type="InterPro" id="IPR039426">
    <property type="entry name" value="TonB-dep_rcpt-like"/>
</dbReference>
<reference evidence="16 17" key="2">
    <citation type="submission" date="2020-08" db="EMBL/GenBank/DDBJ databases">
        <authorList>
            <person name="Partida-Martinez L."/>
            <person name="Huntemann M."/>
            <person name="Clum A."/>
            <person name="Wang J."/>
            <person name="Palaniappan K."/>
            <person name="Ritter S."/>
            <person name="Chen I.-M."/>
            <person name="Stamatis D."/>
            <person name="Reddy T."/>
            <person name="O'Malley R."/>
            <person name="Daum C."/>
            <person name="Shapiro N."/>
            <person name="Ivanova N."/>
            <person name="Kyrpides N."/>
            <person name="Woyke T."/>
        </authorList>
    </citation>
    <scope>NUCLEOTIDE SEQUENCE [LARGE SCALE GENOMIC DNA]</scope>
    <source>
        <strain evidence="16 17">AS3.13</strain>
    </source>
</reference>
<keyword evidence="3 11" id="KW-1134">Transmembrane beta strand</keyword>
<dbReference type="PANTHER" id="PTHR32552">
    <property type="entry name" value="FERRICHROME IRON RECEPTOR-RELATED"/>
    <property type="match status" value="1"/>
</dbReference>
<proteinExistence type="inferred from homology"/>
<evidence type="ECO:0000256" key="13">
    <source>
        <dbReference type="SAM" id="SignalP"/>
    </source>
</evidence>
<evidence type="ECO:0000256" key="8">
    <source>
        <dbReference type="ARBA" id="ARBA00023077"/>
    </source>
</evidence>
<keyword evidence="16" id="KW-0675">Receptor</keyword>
<feature type="chain" id="PRO_5031352437" evidence="13">
    <location>
        <begin position="24"/>
        <end position="800"/>
    </location>
</feature>
<dbReference type="Gene3D" id="2.40.170.20">
    <property type="entry name" value="TonB-dependent receptor, beta-barrel domain"/>
    <property type="match status" value="1"/>
</dbReference>
<evidence type="ECO:0000256" key="12">
    <source>
        <dbReference type="RuleBase" id="RU003357"/>
    </source>
</evidence>
<keyword evidence="13" id="KW-0732">Signal</keyword>
<feature type="domain" description="TonB-dependent receptor-like beta-barrel" evidence="14">
    <location>
        <begin position="288"/>
        <end position="764"/>
    </location>
</feature>
<evidence type="ECO:0000313" key="16">
    <source>
        <dbReference type="EMBL" id="MBB6505415.1"/>
    </source>
</evidence>
<dbReference type="SUPFAM" id="SSF56935">
    <property type="entry name" value="Porins"/>
    <property type="match status" value="1"/>
</dbReference>
<dbReference type="Proteomes" id="UP000522313">
    <property type="component" value="Unassembled WGS sequence"/>
</dbReference>
<dbReference type="RefSeq" id="WP_311770334.1">
    <property type="nucleotide sequence ID" value="NZ_JACHBT010000012.1"/>
</dbReference>
<dbReference type="InterPro" id="IPR000531">
    <property type="entry name" value="Beta-barrel_TonB"/>
</dbReference>
<comment type="similarity">
    <text evidence="11 12">Belongs to the TonB-dependent receptor family.</text>
</comment>
<dbReference type="Pfam" id="PF07715">
    <property type="entry name" value="Plug"/>
    <property type="match status" value="1"/>
</dbReference>
<evidence type="ECO:0000256" key="11">
    <source>
        <dbReference type="PROSITE-ProRule" id="PRU01360"/>
    </source>
</evidence>
<evidence type="ECO:0000256" key="10">
    <source>
        <dbReference type="ARBA" id="ARBA00023237"/>
    </source>
</evidence>
<organism evidence="16 17">
    <name type="scientific">Sphingomonas endophytica</name>
    <dbReference type="NCBI Taxonomy" id="869719"/>
    <lineage>
        <taxon>Bacteria</taxon>
        <taxon>Pseudomonadati</taxon>
        <taxon>Pseudomonadota</taxon>
        <taxon>Alphaproteobacteria</taxon>
        <taxon>Sphingomonadales</taxon>
        <taxon>Sphingomonadaceae</taxon>
        <taxon>Sphingomonas</taxon>
    </lineage>
</organism>
<comment type="caution">
    <text evidence="16">The sequence shown here is derived from an EMBL/GenBank/DDBJ whole genome shotgun (WGS) entry which is preliminary data.</text>
</comment>
<dbReference type="EMBL" id="JACHBT010000012">
    <property type="protein sequence ID" value="MBB6505415.1"/>
    <property type="molecule type" value="Genomic_DNA"/>
</dbReference>
<dbReference type="InterPro" id="IPR036942">
    <property type="entry name" value="Beta-barrel_TonB_sf"/>
</dbReference>
<dbReference type="InterPro" id="IPR012910">
    <property type="entry name" value="Plug_dom"/>
</dbReference>
<keyword evidence="4" id="KW-0410">Iron transport</keyword>
<dbReference type="GO" id="GO:0009279">
    <property type="term" value="C:cell outer membrane"/>
    <property type="evidence" value="ECO:0007669"/>
    <property type="project" value="UniProtKB-SubCell"/>
</dbReference>
<sequence>MPRRAWRILLTGLLGATASGALAAGPRADADLTTVAPADPAAAPTADPATPDEAGAEVLVTARRRQERAQDVPIALSVVGSEALERTGNFTLGQVQQLVPSLQVFSFNPRNTNINIRGLGSNVALTNDGLENGVGIYIDNVFYGRVGQSQFDLVDLDRIEVLRGPQGTLFGKNTTAGAINITTRAPSFTTEFAGEATLGDYGYHQVRGSLSGPIVADTIAYRLSIADTHRNGFLTNVTTRERAQDYDNFSARGQLLITPTPALAIKLIGDYAQQKQHFVLGIFADYFGSYDNGAAIPNNFRDRTARAGHMPLPVDPFARRGESDSHYQSNMKSYGASGQLDWDLGSAALTSITAYRWWDWDPANDGDNTGLPVTTKAQQANRQRQFSQEVRLASTGTNTVDYVVGAYYFWQIVRGYGATAYGPAAANWNLPAVSATIGNAALSGFEARSSSTPETKSLAAFGQATWNATDALHLTVGLRYTTERKNGRFRQFHFAGADLSSLPAQARTAALAIRTQFNPVMDFTTRLNDDSLSGLATLSYRVAPDALLYASYSRGSKSGGLNLTALPAGIDPNVRPEGVNAYEVGLKSQWLNRTLTLNLAGFWTDVSDYQTGITEQLANTVTYRQYIANIPSVRSRGVEGDLVWAPVRHASLNASISYTDATYRDYRNAPQAPERLNLGGIQNLTGQQLAGVPKFTYTLGADAAQPLDGALELYGHADYSHRSSFNTTAGNSRYGVIDGYGVLNLRVGLRTEDARWDLSAWVRNAGDTDYFQTLSPTNFGLVTGIVGDPRTWGVTLRTKL</sequence>
<feature type="domain" description="TonB-dependent receptor plug" evidence="15">
    <location>
        <begin position="69"/>
        <end position="178"/>
    </location>
</feature>
<gene>
    <name evidence="16" type="ORF">F4693_002403</name>
</gene>